<dbReference type="Gene3D" id="3.40.50.620">
    <property type="entry name" value="HUPs"/>
    <property type="match status" value="1"/>
</dbReference>
<keyword evidence="2" id="KW-1185">Reference proteome</keyword>
<evidence type="ECO:0000313" key="1">
    <source>
        <dbReference type="EMBL" id="RDV16749.1"/>
    </source>
</evidence>
<dbReference type="RefSeq" id="WP_115564023.1">
    <property type="nucleotide sequence ID" value="NZ_QRGR01000003.1"/>
</dbReference>
<protein>
    <submittedName>
        <fullName evidence="1">Universal stress protein</fullName>
    </submittedName>
</protein>
<dbReference type="SUPFAM" id="SSF52402">
    <property type="entry name" value="Adenine nucleotide alpha hydrolases-like"/>
    <property type="match status" value="1"/>
</dbReference>
<gene>
    <name evidence="1" type="ORF">DXT99_02915</name>
</gene>
<proteinExistence type="predicted"/>
<name>A0A3D8LH21_9BACT</name>
<dbReference type="OrthoDB" id="1522603at2"/>
<dbReference type="Proteomes" id="UP000256708">
    <property type="component" value="Unassembled WGS sequence"/>
</dbReference>
<organism evidence="1 2">
    <name type="scientific">Pontibacter diazotrophicus</name>
    <dbReference type="NCBI Taxonomy" id="1400979"/>
    <lineage>
        <taxon>Bacteria</taxon>
        <taxon>Pseudomonadati</taxon>
        <taxon>Bacteroidota</taxon>
        <taxon>Cytophagia</taxon>
        <taxon>Cytophagales</taxon>
        <taxon>Hymenobacteraceae</taxon>
        <taxon>Pontibacter</taxon>
    </lineage>
</organism>
<reference evidence="2" key="1">
    <citation type="submission" date="2018-08" db="EMBL/GenBank/DDBJ databases">
        <authorList>
            <person name="Liu Z.-W."/>
            <person name="Du Z.-J."/>
        </authorList>
    </citation>
    <scope>NUCLEOTIDE SEQUENCE [LARGE SCALE GENOMIC DNA]</scope>
    <source>
        <strain evidence="2">H4X</strain>
    </source>
</reference>
<evidence type="ECO:0000313" key="2">
    <source>
        <dbReference type="Proteomes" id="UP000256708"/>
    </source>
</evidence>
<dbReference type="InterPro" id="IPR014729">
    <property type="entry name" value="Rossmann-like_a/b/a_fold"/>
</dbReference>
<comment type="caution">
    <text evidence="1">The sequence shown here is derived from an EMBL/GenBank/DDBJ whole genome shotgun (WGS) entry which is preliminary data.</text>
</comment>
<dbReference type="AlphaFoldDB" id="A0A3D8LH21"/>
<accession>A0A3D8LH21</accession>
<sequence length="104" mass="11914">MRHDQQDNALAALDTLDKHLHDIDYDVIFQQRNDAAEAIQEFVHEKHAELLVLIPQKHSFLENILNKSITQRMMAKAFVPLLALPSVNMQSNSALLEKLTEVQL</sequence>
<dbReference type="EMBL" id="QRGR01000003">
    <property type="protein sequence ID" value="RDV16749.1"/>
    <property type="molecule type" value="Genomic_DNA"/>
</dbReference>